<feature type="region of interest" description="Disordered" evidence="1">
    <location>
        <begin position="1"/>
        <end position="34"/>
    </location>
</feature>
<dbReference type="PaxDb" id="2903-EOD32126"/>
<sequence>MSSPSIPLPFTGGLPNRTSESTTQPTDTASSDVSSVMKGVAALHRQLSGGDESVPMPFAPSQPYRHSAEHCANAAMRGGVLLGVQSLAGGAETAASSELPQAEEFALWVVLTLAFDPPLLATAGFCQQGGTGDSGFGDMVYATVPRGSVATIVARDWLTKELYEPSRSGKIDAACRDRKVADLITAAGAGRRQIF</sequence>
<dbReference type="GeneID" id="17277398"/>
<reference evidence="3" key="1">
    <citation type="journal article" date="2013" name="Nature">
        <title>Pan genome of the phytoplankton Emiliania underpins its global distribution.</title>
        <authorList>
            <person name="Read B.A."/>
            <person name="Kegel J."/>
            <person name="Klute M.J."/>
            <person name="Kuo A."/>
            <person name="Lefebvre S.C."/>
            <person name="Maumus F."/>
            <person name="Mayer C."/>
            <person name="Miller J."/>
            <person name="Monier A."/>
            <person name="Salamov A."/>
            <person name="Young J."/>
            <person name="Aguilar M."/>
            <person name="Claverie J.M."/>
            <person name="Frickenhaus S."/>
            <person name="Gonzalez K."/>
            <person name="Herman E.K."/>
            <person name="Lin Y.C."/>
            <person name="Napier J."/>
            <person name="Ogata H."/>
            <person name="Sarno A.F."/>
            <person name="Shmutz J."/>
            <person name="Schroeder D."/>
            <person name="de Vargas C."/>
            <person name="Verret F."/>
            <person name="von Dassow P."/>
            <person name="Valentin K."/>
            <person name="Van de Peer Y."/>
            <person name="Wheeler G."/>
            <person name="Dacks J.B."/>
            <person name="Delwiche C.F."/>
            <person name="Dyhrman S.T."/>
            <person name="Glockner G."/>
            <person name="John U."/>
            <person name="Richards T."/>
            <person name="Worden A.Z."/>
            <person name="Zhang X."/>
            <person name="Grigoriev I.V."/>
            <person name="Allen A.E."/>
            <person name="Bidle K."/>
            <person name="Borodovsky M."/>
            <person name="Bowler C."/>
            <person name="Brownlee C."/>
            <person name="Cock J.M."/>
            <person name="Elias M."/>
            <person name="Gladyshev V.N."/>
            <person name="Groth M."/>
            <person name="Guda C."/>
            <person name="Hadaegh A."/>
            <person name="Iglesias-Rodriguez M.D."/>
            <person name="Jenkins J."/>
            <person name="Jones B.M."/>
            <person name="Lawson T."/>
            <person name="Leese F."/>
            <person name="Lindquist E."/>
            <person name="Lobanov A."/>
            <person name="Lomsadze A."/>
            <person name="Malik S.B."/>
            <person name="Marsh M.E."/>
            <person name="Mackinder L."/>
            <person name="Mock T."/>
            <person name="Mueller-Roeber B."/>
            <person name="Pagarete A."/>
            <person name="Parker M."/>
            <person name="Probert I."/>
            <person name="Quesneville H."/>
            <person name="Raines C."/>
            <person name="Rensing S.A."/>
            <person name="Riano-Pachon D.M."/>
            <person name="Richier S."/>
            <person name="Rokitta S."/>
            <person name="Shiraiwa Y."/>
            <person name="Soanes D.M."/>
            <person name="van der Giezen M."/>
            <person name="Wahlund T.M."/>
            <person name="Williams B."/>
            <person name="Wilson W."/>
            <person name="Wolfe G."/>
            <person name="Wurch L.L."/>
        </authorList>
    </citation>
    <scope>NUCLEOTIDE SEQUENCE</scope>
</reference>
<protein>
    <submittedName>
        <fullName evidence="2">Uncharacterized protein</fullName>
    </submittedName>
</protein>
<dbReference type="KEGG" id="ehx:EMIHUDRAFT_202725"/>
<keyword evidence="3" id="KW-1185">Reference proteome</keyword>
<accession>A0A0D3K8P1</accession>
<name>A0A0D3K8P1_EMIH1</name>
<feature type="compositionally biased region" description="Polar residues" evidence="1">
    <location>
        <begin position="16"/>
        <end position="34"/>
    </location>
</feature>
<dbReference type="AlphaFoldDB" id="A0A0D3K8P1"/>
<evidence type="ECO:0000313" key="2">
    <source>
        <dbReference type="EnsemblProtists" id="EOD32126"/>
    </source>
</evidence>
<dbReference type="HOGENOM" id="CLU_1398701_0_0_1"/>
<dbReference type="Proteomes" id="UP000013827">
    <property type="component" value="Unassembled WGS sequence"/>
</dbReference>
<reference evidence="2" key="2">
    <citation type="submission" date="2024-10" db="UniProtKB">
        <authorList>
            <consortium name="EnsemblProtists"/>
        </authorList>
    </citation>
    <scope>IDENTIFICATION</scope>
</reference>
<dbReference type="EnsemblProtists" id="EOD32126">
    <property type="protein sequence ID" value="EOD32126"/>
    <property type="gene ID" value="EMIHUDRAFT_202725"/>
</dbReference>
<organism evidence="2 3">
    <name type="scientific">Emiliania huxleyi (strain CCMP1516)</name>
    <dbReference type="NCBI Taxonomy" id="280463"/>
    <lineage>
        <taxon>Eukaryota</taxon>
        <taxon>Haptista</taxon>
        <taxon>Haptophyta</taxon>
        <taxon>Prymnesiophyceae</taxon>
        <taxon>Isochrysidales</taxon>
        <taxon>Noelaerhabdaceae</taxon>
        <taxon>Emiliania</taxon>
    </lineage>
</organism>
<evidence type="ECO:0000313" key="3">
    <source>
        <dbReference type="Proteomes" id="UP000013827"/>
    </source>
</evidence>
<proteinExistence type="predicted"/>
<evidence type="ECO:0000256" key="1">
    <source>
        <dbReference type="SAM" id="MobiDB-lite"/>
    </source>
</evidence>
<dbReference type="RefSeq" id="XP_005784555.1">
    <property type="nucleotide sequence ID" value="XM_005784498.1"/>
</dbReference>